<dbReference type="EMBL" id="ML996181">
    <property type="protein sequence ID" value="KAF2732205.1"/>
    <property type="molecule type" value="Genomic_DNA"/>
</dbReference>
<gene>
    <name evidence="1" type="ORF">EJ04DRAFT_342359</name>
</gene>
<name>A0A9P4QV95_9PLEO</name>
<evidence type="ECO:0000313" key="1">
    <source>
        <dbReference type="EMBL" id="KAF2732205.1"/>
    </source>
</evidence>
<dbReference type="Proteomes" id="UP000799444">
    <property type="component" value="Unassembled WGS sequence"/>
</dbReference>
<accession>A0A9P4QV95</accession>
<sequence>MYYLYDCWQQNRLQRLHHDLKIVRRGNVLAHHACTFFRPRHDNANRGAQCVLCAICSIQFEQRTRRNECGPPVARAYLQSNSPSNMHRESRSPPAVRTTAIGPGHRLSIRVPRRMNVRYRIFRRRGLQTKLPMEGWLAPHSNVIGVQSLWLQAAQHAHSGMRV</sequence>
<organism evidence="1 2">
    <name type="scientific">Polyplosphaeria fusca</name>
    <dbReference type="NCBI Taxonomy" id="682080"/>
    <lineage>
        <taxon>Eukaryota</taxon>
        <taxon>Fungi</taxon>
        <taxon>Dikarya</taxon>
        <taxon>Ascomycota</taxon>
        <taxon>Pezizomycotina</taxon>
        <taxon>Dothideomycetes</taxon>
        <taxon>Pleosporomycetidae</taxon>
        <taxon>Pleosporales</taxon>
        <taxon>Tetraplosphaeriaceae</taxon>
        <taxon>Polyplosphaeria</taxon>
    </lineage>
</organism>
<proteinExistence type="predicted"/>
<keyword evidence="2" id="KW-1185">Reference proteome</keyword>
<protein>
    <submittedName>
        <fullName evidence="1">Uncharacterized protein</fullName>
    </submittedName>
</protein>
<comment type="caution">
    <text evidence="1">The sequence shown here is derived from an EMBL/GenBank/DDBJ whole genome shotgun (WGS) entry which is preliminary data.</text>
</comment>
<evidence type="ECO:0000313" key="2">
    <source>
        <dbReference type="Proteomes" id="UP000799444"/>
    </source>
</evidence>
<dbReference type="AlphaFoldDB" id="A0A9P4QV95"/>
<reference evidence="1" key="1">
    <citation type="journal article" date="2020" name="Stud. Mycol.">
        <title>101 Dothideomycetes genomes: a test case for predicting lifestyles and emergence of pathogens.</title>
        <authorList>
            <person name="Haridas S."/>
            <person name="Albert R."/>
            <person name="Binder M."/>
            <person name="Bloem J."/>
            <person name="Labutti K."/>
            <person name="Salamov A."/>
            <person name="Andreopoulos B."/>
            <person name="Baker S."/>
            <person name="Barry K."/>
            <person name="Bills G."/>
            <person name="Bluhm B."/>
            <person name="Cannon C."/>
            <person name="Castanera R."/>
            <person name="Culley D."/>
            <person name="Daum C."/>
            <person name="Ezra D."/>
            <person name="Gonzalez J."/>
            <person name="Henrissat B."/>
            <person name="Kuo A."/>
            <person name="Liang C."/>
            <person name="Lipzen A."/>
            <person name="Lutzoni F."/>
            <person name="Magnuson J."/>
            <person name="Mondo S."/>
            <person name="Nolan M."/>
            <person name="Ohm R."/>
            <person name="Pangilinan J."/>
            <person name="Park H.-J."/>
            <person name="Ramirez L."/>
            <person name="Alfaro M."/>
            <person name="Sun H."/>
            <person name="Tritt A."/>
            <person name="Yoshinaga Y."/>
            <person name="Zwiers L.-H."/>
            <person name="Turgeon B."/>
            <person name="Goodwin S."/>
            <person name="Spatafora J."/>
            <person name="Crous P."/>
            <person name="Grigoriev I."/>
        </authorList>
    </citation>
    <scope>NUCLEOTIDE SEQUENCE</scope>
    <source>
        <strain evidence="1">CBS 125425</strain>
    </source>
</reference>